<evidence type="ECO:0000259" key="1">
    <source>
        <dbReference type="Pfam" id="PF03551"/>
    </source>
</evidence>
<dbReference type="RefSeq" id="WP_187528791.1">
    <property type="nucleotide sequence ID" value="NZ_CP060724.1"/>
</dbReference>
<evidence type="ECO:0000313" key="3">
    <source>
        <dbReference type="Proteomes" id="UP000515800"/>
    </source>
</evidence>
<dbReference type="EMBL" id="CP060724">
    <property type="protein sequence ID" value="QNN74956.1"/>
    <property type="molecule type" value="Genomic_DNA"/>
</dbReference>
<dbReference type="Pfam" id="PF03551">
    <property type="entry name" value="PadR"/>
    <property type="match status" value="1"/>
</dbReference>
<sequence length="114" mass="13108">MSIQVPTALLDGTVLALLDEQDLYGYAITKQVQQYLDVSESTMYPVLRRLQKNDFLETYDEPFEGRNRRYYQITDAGKKQLASIKADWLQFSHAIEALFTNVPLKEGETGEINE</sequence>
<reference evidence="2 3" key="1">
    <citation type="submission" date="2020-08" db="EMBL/GenBank/DDBJ databases">
        <title>Genome sequence of Weissella diestrammenae KACC 16890T.</title>
        <authorList>
            <person name="Hyun D.-W."/>
            <person name="Bae J.-W."/>
        </authorList>
    </citation>
    <scope>NUCLEOTIDE SEQUENCE [LARGE SCALE GENOMIC DNA]</scope>
    <source>
        <strain evidence="2 3">KACC 16890</strain>
    </source>
</reference>
<dbReference type="AlphaFoldDB" id="A0A7G9T4D1"/>
<proteinExistence type="predicted"/>
<gene>
    <name evidence="2" type="ORF">H9L19_06090</name>
</gene>
<dbReference type="InterPro" id="IPR036390">
    <property type="entry name" value="WH_DNA-bd_sf"/>
</dbReference>
<name>A0A7G9T4D1_9LACO</name>
<dbReference type="PANTHER" id="PTHR33169:SF14">
    <property type="entry name" value="TRANSCRIPTIONAL REGULATOR RV3488"/>
    <property type="match status" value="1"/>
</dbReference>
<accession>A0A7G9T4D1</accession>
<organism evidence="2 3">
    <name type="scientific">Weissella diestrammenae</name>
    <dbReference type="NCBI Taxonomy" id="1162633"/>
    <lineage>
        <taxon>Bacteria</taxon>
        <taxon>Bacillati</taxon>
        <taxon>Bacillota</taxon>
        <taxon>Bacilli</taxon>
        <taxon>Lactobacillales</taxon>
        <taxon>Lactobacillaceae</taxon>
        <taxon>Weissella</taxon>
    </lineage>
</organism>
<dbReference type="PANTHER" id="PTHR33169">
    <property type="entry name" value="PADR-FAMILY TRANSCRIPTIONAL REGULATOR"/>
    <property type="match status" value="1"/>
</dbReference>
<keyword evidence="3" id="KW-1185">Reference proteome</keyword>
<evidence type="ECO:0000313" key="2">
    <source>
        <dbReference type="EMBL" id="QNN74956.1"/>
    </source>
</evidence>
<dbReference type="KEGG" id="wdi:H9L19_06090"/>
<dbReference type="Gene3D" id="1.10.10.10">
    <property type="entry name" value="Winged helix-like DNA-binding domain superfamily/Winged helix DNA-binding domain"/>
    <property type="match status" value="1"/>
</dbReference>
<dbReference type="InterPro" id="IPR036388">
    <property type="entry name" value="WH-like_DNA-bd_sf"/>
</dbReference>
<dbReference type="SUPFAM" id="SSF46785">
    <property type="entry name" value="Winged helix' DNA-binding domain"/>
    <property type="match status" value="1"/>
</dbReference>
<dbReference type="InterPro" id="IPR005149">
    <property type="entry name" value="Tscrpt_reg_PadR_N"/>
</dbReference>
<dbReference type="InterPro" id="IPR052509">
    <property type="entry name" value="Metal_resp_DNA-bind_regulator"/>
</dbReference>
<dbReference type="Proteomes" id="UP000515800">
    <property type="component" value="Chromosome"/>
</dbReference>
<protein>
    <submittedName>
        <fullName evidence="2">Helix-turn-helix transcriptional regulator</fullName>
    </submittedName>
</protein>
<feature type="domain" description="Transcription regulator PadR N-terminal" evidence="1">
    <location>
        <begin position="14"/>
        <end position="82"/>
    </location>
</feature>